<dbReference type="PANTHER" id="PTHR34136">
    <property type="match status" value="1"/>
</dbReference>
<evidence type="ECO:0000313" key="4">
    <source>
        <dbReference type="EMBL" id="EFV94261.1"/>
    </source>
</evidence>
<proteinExistence type="predicted"/>
<dbReference type="CDD" id="cd06533">
    <property type="entry name" value="Glyco_transf_WecG_TagA"/>
    <property type="match status" value="1"/>
</dbReference>
<dbReference type="InterPro" id="IPR004629">
    <property type="entry name" value="WecG_TagA_CpsF"/>
</dbReference>
<evidence type="ECO:0000256" key="1">
    <source>
        <dbReference type="ARBA" id="ARBA00022676"/>
    </source>
</evidence>
<dbReference type="EC" id="2.4.1.-" evidence="4"/>
<name>E7S0B2_9BURK</name>
<dbReference type="HOGENOM" id="CLU_063203_3_1_4"/>
<sequence length="297" mass="32585">MPSKPRTTRLFHQDVIIQPMEQIADHCIDLVETCRSTGRRPALVFAMNPEKSMQSHRDPVIRQLLQQSDVLIPDGIGTCIGARILNGVRIKRVPGSELMPELCTRAEREGLSIYLYGASPESNAGALKTIRATWPRLRIAGASHGFMPPGTLEDLSRLYSPEAADTVAARIAAARPDIVFVGLGSPRQERWMADIGTHLPVGLFQGVGGTIDVLSGVARRAPPFWRNLGLEWFYRLMENPKRWRRQMALPRYLSLVMRLKMAPSQRHDGSSGTGNVPASPTLTGGHGSAHSPSTLTG</sequence>
<accession>E7S0B2</accession>
<keyword evidence="5" id="KW-1185">Reference proteome</keyword>
<protein>
    <submittedName>
        <fullName evidence="4">Glycosyltransferase, WecB/TagA/CpsF family</fullName>
        <ecNumber evidence="4">2.4.1.-</ecNumber>
    </submittedName>
</protein>
<dbReference type="EMBL" id="AEQP01000022">
    <property type="protein sequence ID" value="EFV94261.1"/>
    <property type="molecule type" value="Genomic_DNA"/>
</dbReference>
<dbReference type="NCBIfam" id="TIGR00696">
    <property type="entry name" value="wecG_tagA_cpsF"/>
    <property type="match status" value="1"/>
</dbReference>
<dbReference type="RefSeq" id="WP_005674812.1">
    <property type="nucleotide sequence ID" value="NZ_CP146288.1"/>
</dbReference>
<dbReference type="GO" id="GO:0016758">
    <property type="term" value="F:hexosyltransferase activity"/>
    <property type="evidence" value="ECO:0007669"/>
    <property type="project" value="TreeGrafter"/>
</dbReference>
<keyword evidence="1 4" id="KW-0328">Glycosyltransferase</keyword>
<dbReference type="PANTHER" id="PTHR34136:SF1">
    <property type="entry name" value="UDP-N-ACETYL-D-MANNOSAMINURONIC ACID TRANSFERASE"/>
    <property type="match status" value="1"/>
</dbReference>
<dbReference type="AlphaFoldDB" id="E7S0B2"/>
<evidence type="ECO:0000256" key="3">
    <source>
        <dbReference type="SAM" id="MobiDB-lite"/>
    </source>
</evidence>
<dbReference type="Proteomes" id="UP000011021">
    <property type="component" value="Unassembled WGS sequence"/>
</dbReference>
<keyword evidence="2 4" id="KW-0808">Transferase</keyword>
<dbReference type="Pfam" id="PF03808">
    <property type="entry name" value="Glyco_tran_WecG"/>
    <property type="match status" value="1"/>
</dbReference>
<evidence type="ECO:0000256" key="2">
    <source>
        <dbReference type="ARBA" id="ARBA00022679"/>
    </source>
</evidence>
<gene>
    <name evidence="4" type="ORF">HMPREF0551_2376</name>
</gene>
<evidence type="ECO:0000313" key="5">
    <source>
        <dbReference type="Proteomes" id="UP000011021"/>
    </source>
</evidence>
<comment type="caution">
    <text evidence="4">The sequence shown here is derived from an EMBL/GenBank/DDBJ whole genome shotgun (WGS) entry which is preliminary data.</text>
</comment>
<dbReference type="eggNOG" id="COG1922">
    <property type="taxonomic scope" value="Bacteria"/>
</dbReference>
<feature type="region of interest" description="Disordered" evidence="3">
    <location>
        <begin position="264"/>
        <end position="297"/>
    </location>
</feature>
<organism evidence="4 5">
    <name type="scientific">Lautropia mirabilis ATCC 51599</name>
    <dbReference type="NCBI Taxonomy" id="887898"/>
    <lineage>
        <taxon>Bacteria</taxon>
        <taxon>Pseudomonadati</taxon>
        <taxon>Pseudomonadota</taxon>
        <taxon>Betaproteobacteria</taxon>
        <taxon>Burkholderiales</taxon>
        <taxon>Burkholderiaceae</taxon>
        <taxon>Lautropia</taxon>
    </lineage>
</organism>
<reference evidence="4 5" key="1">
    <citation type="submission" date="2010-12" db="EMBL/GenBank/DDBJ databases">
        <authorList>
            <person name="Muzny D."/>
            <person name="Qin X."/>
            <person name="Deng J."/>
            <person name="Jiang H."/>
            <person name="Liu Y."/>
            <person name="Qu J."/>
            <person name="Song X.-Z."/>
            <person name="Zhang L."/>
            <person name="Thornton R."/>
            <person name="Coyle M."/>
            <person name="Francisco L."/>
            <person name="Jackson L."/>
            <person name="Javaid M."/>
            <person name="Korchina V."/>
            <person name="Kovar C."/>
            <person name="Mata R."/>
            <person name="Mathew T."/>
            <person name="Ngo R."/>
            <person name="Nguyen L."/>
            <person name="Nguyen N."/>
            <person name="Okwuonu G."/>
            <person name="Ongeri F."/>
            <person name="Pham C."/>
            <person name="Simmons D."/>
            <person name="Wilczek-Boney K."/>
            <person name="Hale W."/>
            <person name="Jakkamsetti A."/>
            <person name="Pham P."/>
            <person name="Ruth R."/>
            <person name="San Lucas F."/>
            <person name="Warren J."/>
            <person name="Zhang J."/>
            <person name="Zhao Z."/>
            <person name="Zhou C."/>
            <person name="Zhu D."/>
            <person name="Lee S."/>
            <person name="Bess C."/>
            <person name="Blankenburg K."/>
            <person name="Forbes L."/>
            <person name="Fu Q."/>
            <person name="Gubbala S."/>
            <person name="Hirani K."/>
            <person name="Jayaseelan J.C."/>
            <person name="Lara F."/>
            <person name="Munidasa M."/>
            <person name="Palculict T."/>
            <person name="Patil S."/>
            <person name="Pu L.-L."/>
            <person name="Saada N."/>
            <person name="Tang L."/>
            <person name="Weissenberger G."/>
            <person name="Zhu Y."/>
            <person name="Hemphill L."/>
            <person name="Shang Y."/>
            <person name="Youmans B."/>
            <person name="Ayvaz T."/>
            <person name="Ross M."/>
            <person name="Santibanez J."/>
            <person name="Aqrawi P."/>
            <person name="Gross S."/>
            <person name="Joshi V."/>
            <person name="Fowler G."/>
            <person name="Nazareth L."/>
            <person name="Reid J."/>
            <person name="Worley K."/>
            <person name="Petrosino J."/>
            <person name="Highlander S."/>
            <person name="Gibbs R."/>
        </authorList>
    </citation>
    <scope>NUCLEOTIDE SEQUENCE [LARGE SCALE GENOMIC DNA]</scope>
    <source>
        <strain evidence="4 5">ATCC 51599</strain>
    </source>
</reference>
<feature type="compositionally biased region" description="Polar residues" evidence="3">
    <location>
        <begin position="273"/>
        <end position="282"/>
    </location>
</feature>
<dbReference type="STRING" id="887898.HMPREF0551_2376"/>